<dbReference type="OrthoDB" id="3243413at2759"/>
<dbReference type="Proteomes" id="UP000775547">
    <property type="component" value="Unassembled WGS sequence"/>
</dbReference>
<feature type="compositionally biased region" description="Basic and acidic residues" evidence="1">
    <location>
        <begin position="549"/>
        <end position="559"/>
    </location>
</feature>
<feature type="compositionally biased region" description="Low complexity" evidence="1">
    <location>
        <begin position="358"/>
        <end position="374"/>
    </location>
</feature>
<reference evidence="2" key="1">
    <citation type="submission" date="2020-07" db="EMBL/GenBank/DDBJ databases">
        <authorList>
            <person name="Nieuwenhuis M."/>
            <person name="Van De Peppel L.J.J."/>
        </authorList>
    </citation>
    <scope>NUCLEOTIDE SEQUENCE</scope>
    <source>
        <strain evidence="2">AP01</strain>
        <tissue evidence="2">Mycelium</tissue>
    </source>
</reference>
<name>A0A9P7G2G1_9AGAR</name>
<evidence type="ECO:0000256" key="1">
    <source>
        <dbReference type="SAM" id="MobiDB-lite"/>
    </source>
</evidence>
<organism evidence="2 3">
    <name type="scientific">Asterophora parasitica</name>
    <dbReference type="NCBI Taxonomy" id="117018"/>
    <lineage>
        <taxon>Eukaryota</taxon>
        <taxon>Fungi</taxon>
        <taxon>Dikarya</taxon>
        <taxon>Basidiomycota</taxon>
        <taxon>Agaricomycotina</taxon>
        <taxon>Agaricomycetes</taxon>
        <taxon>Agaricomycetidae</taxon>
        <taxon>Agaricales</taxon>
        <taxon>Tricholomatineae</taxon>
        <taxon>Lyophyllaceae</taxon>
        <taxon>Asterophora</taxon>
    </lineage>
</organism>
<reference evidence="2" key="2">
    <citation type="submission" date="2021-10" db="EMBL/GenBank/DDBJ databases">
        <title>Phylogenomics reveals ancestral predisposition of the termite-cultivated fungus Termitomyces towards a domesticated lifestyle.</title>
        <authorList>
            <person name="Auxier B."/>
            <person name="Grum-Grzhimaylo A."/>
            <person name="Cardenas M.E."/>
            <person name="Lodge J.D."/>
            <person name="Laessoe T."/>
            <person name="Pedersen O."/>
            <person name="Smith M.E."/>
            <person name="Kuyper T.W."/>
            <person name="Franco-Molano E.A."/>
            <person name="Baroni T.J."/>
            <person name="Aanen D.K."/>
        </authorList>
    </citation>
    <scope>NUCLEOTIDE SEQUENCE</scope>
    <source>
        <strain evidence="2">AP01</strain>
        <tissue evidence="2">Mycelium</tissue>
    </source>
</reference>
<feature type="compositionally biased region" description="Low complexity" evidence="1">
    <location>
        <begin position="560"/>
        <end position="571"/>
    </location>
</feature>
<feature type="compositionally biased region" description="Gly residues" evidence="1">
    <location>
        <begin position="496"/>
        <end position="506"/>
    </location>
</feature>
<comment type="caution">
    <text evidence="2">The sequence shown here is derived from an EMBL/GenBank/DDBJ whole genome shotgun (WGS) entry which is preliminary data.</text>
</comment>
<sequence>MVKRAKSPDTDEDEKYFTIYQPYPLNANWELEDDYIAFSRWIATIIGTDPIHAFHYKPSARGMVLIEVDKKYPYNERLLGEHKWSEILNKPTNEEKGRVSQVFHSFYNTGRAAQKDGWKRIHVEARWFKNWVPTTNFKFPYPATEWCPTPPEDKTNKPLCRPLPTKVKAPPPKAPQPVVGSANWVTAKTEPSPNSAQVLKGAWANGRKASGSAVNPMAVPKSPQSTTATSPTSAWNKPILYSLPALSPTAAPSVSGPKSTTAATLPTSAWNKPILKSNSPATQSPGTSPPSSANACIDFSIHFSSASGVNTSTGQRPAAASPISPTANPPLFPPGLDIRVPVGQSLPIPPGLTKPQISNASYLSTSSGSSSDSSTQKALDELFDEKVMISLSPSQDRQLYGLDADQSPEIGVDVIHPWEAIQNIPTINSMEWSASDSGNGGSTNLWADVTGEAKKAPVALCPHHQNTCKKGVCTWRAKKVKEEERLAALAKKIDAGGKGSKGGSKGKSGANNGGWRQNTSTPSETNEDDDGFSQVTGGRNRGRRMGSGRGRENRGRDDASSAAGSYDSGQG</sequence>
<feature type="region of interest" description="Disordered" evidence="1">
    <location>
        <begin position="495"/>
        <end position="571"/>
    </location>
</feature>
<feature type="region of interest" description="Disordered" evidence="1">
    <location>
        <begin position="308"/>
        <end position="375"/>
    </location>
</feature>
<accession>A0A9P7G2G1</accession>
<dbReference type="AlphaFoldDB" id="A0A9P7G2G1"/>
<evidence type="ECO:0000313" key="2">
    <source>
        <dbReference type="EMBL" id="KAG5641600.1"/>
    </source>
</evidence>
<feature type="compositionally biased region" description="Polar residues" evidence="1">
    <location>
        <begin position="250"/>
        <end position="293"/>
    </location>
</feature>
<evidence type="ECO:0000313" key="3">
    <source>
        <dbReference type="Proteomes" id="UP000775547"/>
    </source>
</evidence>
<proteinExistence type="predicted"/>
<feature type="compositionally biased region" description="Polar residues" evidence="1">
    <location>
        <begin position="515"/>
        <end position="524"/>
    </location>
</feature>
<protein>
    <submittedName>
        <fullName evidence="2">Uncharacterized protein</fullName>
    </submittedName>
</protein>
<gene>
    <name evidence="2" type="ORF">DXG03_004664</name>
</gene>
<feature type="compositionally biased region" description="Low complexity" evidence="1">
    <location>
        <begin position="222"/>
        <end position="234"/>
    </location>
</feature>
<keyword evidence="3" id="KW-1185">Reference proteome</keyword>
<dbReference type="EMBL" id="JABCKV010000282">
    <property type="protein sequence ID" value="KAG5641600.1"/>
    <property type="molecule type" value="Genomic_DNA"/>
</dbReference>
<feature type="region of interest" description="Disordered" evidence="1">
    <location>
        <begin position="248"/>
        <end position="293"/>
    </location>
</feature>
<feature type="region of interest" description="Disordered" evidence="1">
    <location>
        <begin position="207"/>
        <end position="234"/>
    </location>
</feature>